<feature type="compositionally biased region" description="Basic and acidic residues" evidence="1">
    <location>
        <begin position="932"/>
        <end position="941"/>
    </location>
</feature>
<feature type="region of interest" description="Disordered" evidence="1">
    <location>
        <begin position="1058"/>
        <end position="1119"/>
    </location>
</feature>
<evidence type="ECO:0000313" key="5">
    <source>
        <dbReference type="RefSeq" id="XP_022086362.1"/>
    </source>
</evidence>
<feature type="compositionally biased region" description="Basic residues" evidence="1">
    <location>
        <begin position="942"/>
        <end position="955"/>
    </location>
</feature>
<feature type="region of interest" description="Disordered" evidence="1">
    <location>
        <begin position="1257"/>
        <end position="1290"/>
    </location>
</feature>
<evidence type="ECO:0000313" key="3">
    <source>
        <dbReference type="RefSeq" id="XP_022086360.1"/>
    </source>
</evidence>
<evidence type="ECO:0000313" key="6">
    <source>
        <dbReference type="RefSeq" id="XP_022086363.1"/>
    </source>
</evidence>
<feature type="region of interest" description="Disordered" evidence="1">
    <location>
        <begin position="732"/>
        <end position="796"/>
    </location>
</feature>
<dbReference type="GeneID" id="110976941"/>
<feature type="region of interest" description="Disordered" evidence="1">
    <location>
        <begin position="495"/>
        <end position="530"/>
    </location>
</feature>
<evidence type="ECO:0000256" key="1">
    <source>
        <dbReference type="SAM" id="MobiDB-lite"/>
    </source>
</evidence>
<dbReference type="RefSeq" id="XP_022086363.1">
    <property type="nucleotide sequence ID" value="XM_022230671.1"/>
</dbReference>
<feature type="compositionally biased region" description="Basic and acidic residues" evidence="1">
    <location>
        <begin position="495"/>
        <end position="504"/>
    </location>
</feature>
<name>A0A8B7Y1G2_ACAPL</name>
<reference evidence="3 4" key="1">
    <citation type="submission" date="2025-04" db="UniProtKB">
        <authorList>
            <consortium name="RefSeq"/>
        </authorList>
    </citation>
    <scope>IDENTIFICATION</scope>
</reference>
<dbReference type="OMA" id="AHNGCVV"/>
<evidence type="ECO:0000313" key="2">
    <source>
        <dbReference type="Proteomes" id="UP000694845"/>
    </source>
</evidence>
<dbReference type="OrthoDB" id="10565115at2759"/>
<dbReference type="KEGG" id="aplc:110976941"/>
<feature type="compositionally biased region" description="Polar residues" evidence="1">
    <location>
        <begin position="1068"/>
        <end position="1081"/>
    </location>
</feature>
<sequence>MESPAIFRGSTIVTTALIHSSSPPGFVADEKDLSPSGGIKAHNGCVVREKDQIILLKRVYTSPSRRSSRVRRKGCVVLPRSKVKHRYSDPVVYPHAAMRTTAEFNRSYPMSAGNTPVRTGKRDTSEDRNHLPTTRKEPSTPNIPTIPISPATPGLTPHGLTLSDNVTESDFFTPDGTPKRRLVVRLSETPEIRKKLAEIGTPLFSPHAEYSDDLLKGEEALPHVNLASRSIPHTDHCEARTNISQQVENNHNAADLTFDEERTPLQTWRPATIRESHLECVLDSAEILEDEMSVISTSSSNTLDIVFDNYQSVLNSRASSPQPDTESIGSCDELKGIRDLGDEVMCISPLPFQTPDTAHEDGESDDLNLYPPEFLPSASDEAPDDFEIVQNYSSTIESPSFIGAGSPVSSQSPLPIMDGDLGKRNQHDTSPSLVLHQTLHKMNCTSPVNGIRGRQVLRVSLSPQTFGPYNCFDLKASEKSDLQDDVCIVNITPSHKVDTNKGKEPSPTYATQANFESPGSPGSTSFVSTHAESEYHTPRASSLQSLLKNNYYSTSPATSASSKIFLNQQDDFQDFSDFDFASAQGALLTQAFSPVVVTEKLSQTSLVNVSAKSSSAESCSRVKSPLSHFGVNPSLVQNSSVHQSSASKNAKLTTKEKGKCRNWTEMLEDDTSYHEESTQGGIGTRSEDSCTSTPNFLRDECCKLSRGKETDRAVQRRSSLRIAKRMSLLTLEAQSKQSDGDEDDSMPVSESGPPKMSKAVQKQSESSVHGRETVPKRKRGRPPLNKSRVRCQTSGGPHVVLDKCAVRVENSSTFSGLDEESDEMSSQEPASIIPSEGQLHSSTYGTITQVNSKTKPKAGKRSKQLRRRSARLNPIVLPLSSKRPSAIISNATSVSKQALAESRLGNITEPPSLSSCSESVSTEEDFQYQFGDHSDSLQAERKTKRQYKLPRRRSARLNSVGLPVTRENPIVISSEPMTSESHDLGPASSNSKSAAPKGVSGETAQDVESSNCSLVEPARGSADTELISISEYIAPFGEGKKRGSSKRRRRSSRLLKLSLMSLDEEQPASDQTLPEETSVSSGPEKGSTDSGQDGPLSSSDQESSVQEKERECTSSLDKNQETKVLNNMYSCGTASSGSPGVMLVDINAHADLAGDPLDGSDLLENASAVSAEGATAVRRPRRRKSVHSYSEKTKESKPKKQNDKTDEEAVKELYLKRGECKVLKPSNLETIFEELHFNKRGSPLYTASRKCKRAVHFPEHPWLPRKKKKTAKNSSSRSKGKKKTSKDPNIDMKLEALLAELTPASSPTSELQADNVTLLCCGASHADFSTSQSVSNCPASAWSENSSSDLAVSNIHMSNVGLLLQTAKPTPKTIRKNGEVELEADELVLRKPNRDTPFKGSASSGKYGAMLNRLLKNNVVRHEESQVGEVCGEAMQD</sequence>
<keyword evidence="2" id="KW-1185">Reference proteome</keyword>
<accession>A0A8B7Y1G2</accession>
<dbReference type="RefSeq" id="XP_022086361.1">
    <property type="nucleotide sequence ID" value="XM_022230669.1"/>
</dbReference>
<feature type="region of interest" description="Disordered" evidence="1">
    <location>
        <begin position="932"/>
        <end position="1020"/>
    </location>
</feature>
<dbReference type="Proteomes" id="UP000694845">
    <property type="component" value="Unplaced"/>
</dbReference>
<feature type="compositionally biased region" description="Basic and acidic residues" evidence="1">
    <location>
        <begin position="120"/>
        <end position="138"/>
    </location>
</feature>
<feature type="compositionally biased region" description="Basic and acidic residues" evidence="1">
    <location>
        <begin position="1189"/>
        <end position="1207"/>
    </location>
</feature>
<organism evidence="2 5">
    <name type="scientific">Acanthaster planci</name>
    <name type="common">Crown-of-thorns starfish</name>
    <dbReference type="NCBI Taxonomy" id="133434"/>
    <lineage>
        <taxon>Eukaryota</taxon>
        <taxon>Metazoa</taxon>
        <taxon>Echinodermata</taxon>
        <taxon>Eleutherozoa</taxon>
        <taxon>Asterozoa</taxon>
        <taxon>Asteroidea</taxon>
        <taxon>Valvatacea</taxon>
        <taxon>Valvatida</taxon>
        <taxon>Acanthasteridae</taxon>
        <taxon>Acanthaster</taxon>
    </lineage>
</organism>
<feature type="region of interest" description="Disordered" evidence="1">
    <location>
        <begin position="1173"/>
        <end position="1207"/>
    </location>
</feature>
<feature type="compositionally biased region" description="Polar residues" evidence="1">
    <location>
        <begin position="1002"/>
        <end position="1013"/>
    </location>
</feature>
<dbReference type="RefSeq" id="XP_022086362.1">
    <property type="nucleotide sequence ID" value="XM_022230670.1"/>
</dbReference>
<evidence type="ECO:0000313" key="4">
    <source>
        <dbReference type="RefSeq" id="XP_022086361.1"/>
    </source>
</evidence>
<protein>
    <submittedName>
        <fullName evidence="3 4">Uncharacterized protein LOC110976941</fullName>
    </submittedName>
</protein>
<proteinExistence type="predicted"/>
<feature type="region of interest" description="Disordered" evidence="1">
    <location>
        <begin position="670"/>
        <end position="692"/>
    </location>
</feature>
<feature type="compositionally biased region" description="Low complexity" evidence="1">
    <location>
        <begin position="139"/>
        <end position="153"/>
    </location>
</feature>
<gene>
    <name evidence="3 4 5 6" type="primary">LOC110976941</name>
</gene>
<feature type="region of interest" description="Disordered" evidence="1">
    <location>
        <begin position="107"/>
        <end position="174"/>
    </location>
</feature>
<dbReference type="RefSeq" id="XP_022086360.1">
    <property type="nucleotide sequence ID" value="XM_022230668.1"/>
</dbReference>
<feature type="compositionally biased region" description="Low complexity" evidence="1">
    <location>
        <begin position="986"/>
        <end position="997"/>
    </location>
</feature>
<feature type="compositionally biased region" description="Polar residues" evidence="1">
    <location>
        <begin position="508"/>
        <end position="530"/>
    </location>
</feature>
<feature type="compositionally biased region" description="Polar residues" evidence="1">
    <location>
        <begin position="1088"/>
        <end position="1104"/>
    </location>
</feature>